<dbReference type="SUPFAM" id="SSF53335">
    <property type="entry name" value="S-adenosyl-L-methionine-dependent methyltransferases"/>
    <property type="match status" value="1"/>
</dbReference>
<dbReference type="Gene3D" id="3.40.50.150">
    <property type="entry name" value="Vaccinia Virus protein VP39"/>
    <property type="match status" value="1"/>
</dbReference>
<comment type="similarity">
    <text evidence="6">Belongs to the class I-like SAM-binding methyltransferase superfamily. RsmB/NOP family.</text>
</comment>
<keyword evidence="5 6" id="KW-0694">RNA-binding</keyword>
<dbReference type="Pfam" id="PF17126">
    <property type="entry name" value="RsmF_methylt_CI"/>
    <property type="match status" value="1"/>
</dbReference>
<evidence type="ECO:0000256" key="4">
    <source>
        <dbReference type="ARBA" id="ARBA00022691"/>
    </source>
</evidence>
<feature type="domain" description="SAM-dependent MTase RsmB/NOP-type" evidence="7">
    <location>
        <begin position="23"/>
        <end position="321"/>
    </location>
</feature>
<evidence type="ECO:0000313" key="9">
    <source>
        <dbReference type="Proteomes" id="UP001596250"/>
    </source>
</evidence>
<feature type="binding site" evidence="6">
    <location>
        <begin position="111"/>
        <end position="117"/>
    </location>
    <ligand>
        <name>S-adenosyl-L-methionine</name>
        <dbReference type="ChEBI" id="CHEBI:59789"/>
    </ligand>
</feature>
<dbReference type="InterPro" id="IPR023267">
    <property type="entry name" value="RCMT"/>
</dbReference>
<feature type="binding site" evidence="6">
    <location>
        <position position="135"/>
    </location>
    <ligand>
        <name>S-adenosyl-L-methionine</name>
        <dbReference type="ChEBI" id="CHEBI:59789"/>
    </ligand>
</feature>
<dbReference type="GO" id="GO:0032259">
    <property type="term" value="P:methylation"/>
    <property type="evidence" value="ECO:0007669"/>
    <property type="project" value="UniProtKB-KW"/>
</dbReference>
<gene>
    <name evidence="8" type="ORF">ACFPXP_18170</name>
</gene>
<feature type="binding site" evidence="6">
    <location>
        <position position="180"/>
    </location>
    <ligand>
        <name>S-adenosyl-L-methionine</name>
        <dbReference type="ChEBI" id="CHEBI:59789"/>
    </ligand>
</feature>
<evidence type="ECO:0000256" key="2">
    <source>
        <dbReference type="ARBA" id="ARBA00022603"/>
    </source>
</evidence>
<evidence type="ECO:0000313" key="8">
    <source>
        <dbReference type="EMBL" id="MFC5988333.1"/>
    </source>
</evidence>
<dbReference type="InterPro" id="IPR031341">
    <property type="entry name" value="Methyltr_RsmF_N"/>
</dbReference>
<dbReference type="PROSITE" id="PS51686">
    <property type="entry name" value="SAM_MT_RSMB_NOP"/>
    <property type="match status" value="1"/>
</dbReference>
<dbReference type="InterPro" id="IPR049560">
    <property type="entry name" value="MeTrfase_RsmB-F_NOP2_cat"/>
</dbReference>
<dbReference type="InterPro" id="IPR027391">
    <property type="entry name" value="Nol1_Nop2_Fmu_2"/>
</dbReference>
<evidence type="ECO:0000256" key="5">
    <source>
        <dbReference type="ARBA" id="ARBA00022884"/>
    </source>
</evidence>
<sequence length="447" mass="50353">MQLPQAYIQQMKQQLPPEHFQAFIESYQKPRQQALRINPLKVSEPEQLRLLKQTFHLEPVSWCDTGYYYEDAKPGKHPWHAAGVYYIQEPSAMSSAELLDPQPGETVLDLAAAPGGKTTQIAAKMKGSGLLVANEIHPGRARILSENVERFGIVNAIVTSSTPQALAEAFPQHFDRIMLDAPCSGEGMFRKDPEAVGEWSEDHVRMCAQRQLDILPSAALMLKPGGTLVYSTCTFNRSENEEVIAAFLEQHDDFECTRTERIWPHLQRGEGHFVAVLKRHSYDHEDKTRHMKSKKKGRHLKAPKEAALLTKQFCQEVLPRWAVPEGELFLLGEQVYNIPLHEGLPFDLSKLDRIKTLRFGLHMGTIKKQRFDPSHALALAVPRYSDSTSYVKLDSDSSECAAYLRGETLPNSGKGWTLVSADAYPIGWGKSSGGILKNHYPKGLRWM</sequence>
<organism evidence="8 9">
    <name type="scientific">Marinicrinis lubricantis</name>
    <dbReference type="NCBI Taxonomy" id="2086470"/>
    <lineage>
        <taxon>Bacteria</taxon>
        <taxon>Bacillati</taxon>
        <taxon>Bacillota</taxon>
        <taxon>Bacilli</taxon>
        <taxon>Bacillales</taxon>
        <taxon>Paenibacillaceae</taxon>
    </lineage>
</organism>
<evidence type="ECO:0000256" key="1">
    <source>
        <dbReference type="ARBA" id="ARBA00022490"/>
    </source>
</evidence>
<dbReference type="Pfam" id="PF17125">
    <property type="entry name" value="Methyltr_RsmF_N"/>
    <property type="match status" value="1"/>
</dbReference>
<dbReference type="Gene3D" id="2.30.130.60">
    <property type="match status" value="1"/>
</dbReference>
<dbReference type="Pfam" id="PF13636">
    <property type="entry name" value="Methyltranf_PUA"/>
    <property type="match status" value="1"/>
</dbReference>
<evidence type="ECO:0000256" key="6">
    <source>
        <dbReference type="PROSITE-ProRule" id="PRU01023"/>
    </source>
</evidence>
<evidence type="ECO:0000256" key="3">
    <source>
        <dbReference type="ARBA" id="ARBA00022679"/>
    </source>
</evidence>
<keyword evidence="9" id="KW-1185">Reference proteome</keyword>
<keyword evidence="2 6" id="KW-0489">Methyltransferase</keyword>
<keyword evidence="1" id="KW-0963">Cytoplasm</keyword>
<comment type="caution">
    <text evidence="6">Lacks conserved residue(s) required for the propagation of feature annotation.</text>
</comment>
<proteinExistence type="inferred from homology"/>
<name>A0ABW1IU16_9BACL</name>
<protein>
    <submittedName>
        <fullName evidence="8">RsmF rRNA methyltransferase first C-terminal domain-containing protein</fullName>
    </submittedName>
</protein>
<evidence type="ECO:0000259" key="7">
    <source>
        <dbReference type="PROSITE" id="PS51686"/>
    </source>
</evidence>
<dbReference type="PANTHER" id="PTHR22807:SF30">
    <property type="entry name" value="28S RRNA (CYTOSINE(4447)-C(5))-METHYLTRANSFERASE-RELATED"/>
    <property type="match status" value="1"/>
</dbReference>
<reference evidence="9" key="1">
    <citation type="journal article" date="2019" name="Int. J. Syst. Evol. Microbiol.">
        <title>The Global Catalogue of Microorganisms (GCM) 10K type strain sequencing project: providing services to taxonomists for standard genome sequencing and annotation.</title>
        <authorList>
            <consortium name="The Broad Institute Genomics Platform"/>
            <consortium name="The Broad Institute Genome Sequencing Center for Infectious Disease"/>
            <person name="Wu L."/>
            <person name="Ma J."/>
        </authorList>
    </citation>
    <scope>NUCLEOTIDE SEQUENCE [LARGE SCALE GENOMIC DNA]</scope>
    <source>
        <strain evidence="9">CCM 8749</strain>
    </source>
</reference>
<dbReference type="InterPro" id="IPR031340">
    <property type="entry name" value="RsmF_methylt_CI"/>
</dbReference>
<dbReference type="Pfam" id="PF01189">
    <property type="entry name" value="Methyltr_RsmB-F"/>
    <property type="match status" value="1"/>
</dbReference>
<dbReference type="Proteomes" id="UP001596250">
    <property type="component" value="Unassembled WGS sequence"/>
</dbReference>
<dbReference type="CDD" id="cd02440">
    <property type="entry name" value="AdoMet_MTases"/>
    <property type="match status" value="1"/>
</dbReference>
<dbReference type="InterPro" id="IPR029063">
    <property type="entry name" value="SAM-dependent_MTases_sf"/>
</dbReference>
<dbReference type="InterPro" id="IPR001678">
    <property type="entry name" value="MeTrfase_RsmB-F_NOP2_dom"/>
</dbReference>
<feature type="active site" description="Nucleophile" evidence="6">
    <location>
        <position position="233"/>
    </location>
</feature>
<dbReference type="PANTHER" id="PTHR22807">
    <property type="entry name" value="NOP2 YEAST -RELATED NOL1/NOP2/FMU SUN DOMAIN-CONTAINING"/>
    <property type="match status" value="1"/>
</dbReference>
<dbReference type="Gene3D" id="3.30.70.1170">
    <property type="entry name" value="Sun protein, domain 3"/>
    <property type="match status" value="1"/>
</dbReference>
<dbReference type="PRINTS" id="PR02008">
    <property type="entry name" value="RCMTFAMILY"/>
</dbReference>
<accession>A0ABW1IU16</accession>
<dbReference type="EMBL" id="JBHSQV010000179">
    <property type="protein sequence ID" value="MFC5988333.1"/>
    <property type="molecule type" value="Genomic_DNA"/>
</dbReference>
<keyword evidence="3 6" id="KW-0808">Transferase</keyword>
<dbReference type="RefSeq" id="WP_379895793.1">
    <property type="nucleotide sequence ID" value="NZ_CBCSCT010000015.1"/>
</dbReference>
<keyword evidence="4 6" id="KW-0949">S-adenosyl-L-methionine</keyword>
<dbReference type="CDD" id="cd21147">
    <property type="entry name" value="RsmF_methylt_CTD1"/>
    <property type="match status" value="1"/>
</dbReference>
<comment type="caution">
    <text evidence="8">The sequence shown here is derived from an EMBL/GenBank/DDBJ whole genome shotgun (WGS) entry which is preliminary data.</text>
</comment>
<dbReference type="GO" id="GO:0008168">
    <property type="term" value="F:methyltransferase activity"/>
    <property type="evidence" value="ECO:0007669"/>
    <property type="project" value="UniProtKB-KW"/>
</dbReference>